<dbReference type="Gene3D" id="1.10.10.10">
    <property type="entry name" value="Winged helix-like DNA-binding domain superfamily/Winged helix DNA-binding domain"/>
    <property type="match status" value="1"/>
</dbReference>
<keyword evidence="3" id="KW-0804">Transcription</keyword>
<dbReference type="InterPro" id="IPR036388">
    <property type="entry name" value="WH-like_DNA-bd_sf"/>
</dbReference>
<accession>A0AAW6U973</accession>
<dbReference type="GO" id="GO:0003700">
    <property type="term" value="F:DNA-binding transcription factor activity"/>
    <property type="evidence" value="ECO:0007669"/>
    <property type="project" value="InterPro"/>
</dbReference>
<dbReference type="PANTHER" id="PTHR33164">
    <property type="entry name" value="TRANSCRIPTIONAL REGULATOR, MARR FAMILY"/>
    <property type="match status" value="1"/>
</dbReference>
<dbReference type="PRINTS" id="PR00598">
    <property type="entry name" value="HTHMARR"/>
</dbReference>
<dbReference type="PROSITE" id="PS50995">
    <property type="entry name" value="HTH_MARR_2"/>
    <property type="match status" value="1"/>
</dbReference>
<dbReference type="InterPro" id="IPR055166">
    <property type="entry name" value="Transc_reg_Sar_Rot_HTH"/>
</dbReference>
<dbReference type="SUPFAM" id="SSF46785">
    <property type="entry name" value="Winged helix' DNA-binding domain"/>
    <property type="match status" value="1"/>
</dbReference>
<gene>
    <name evidence="5" type="ORF">QJ521_03420</name>
</gene>
<keyword evidence="6" id="KW-1185">Reference proteome</keyword>
<evidence type="ECO:0000313" key="6">
    <source>
        <dbReference type="Proteomes" id="UP001431532"/>
    </source>
</evidence>
<feature type="domain" description="HTH marR-type" evidence="4">
    <location>
        <begin position="1"/>
        <end position="138"/>
    </location>
</feature>
<sequence length="142" mass="16516">MKEYRTLQKLDRSLQAFRRSGVYRRIHTELSDADIMVLFCVAFCDLNQKIKLSDVAKTLRVTLPAITHKVNDLVEKKYLTKETSTKDLRVTYIKLTHEGKAFVESVQEAYYKPLRVLADHLGEEDTKELMRLLDKISQLGKI</sequence>
<evidence type="ECO:0000259" key="4">
    <source>
        <dbReference type="PROSITE" id="PS50995"/>
    </source>
</evidence>
<organism evidence="5 6">
    <name type="scientific">Peloplasma aerotolerans</name>
    <dbReference type="NCBI Taxonomy" id="3044389"/>
    <lineage>
        <taxon>Bacteria</taxon>
        <taxon>Bacillati</taxon>
        <taxon>Mycoplasmatota</taxon>
        <taxon>Mollicutes</taxon>
        <taxon>Acholeplasmatales</taxon>
        <taxon>Acholeplasmataceae</taxon>
        <taxon>Peloplasma</taxon>
    </lineage>
</organism>
<dbReference type="SMART" id="SM00347">
    <property type="entry name" value="HTH_MARR"/>
    <property type="match status" value="1"/>
</dbReference>
<evidence type="ECO:0000256" key="2">
    <source>
        <dbReference type="ARBA" id="ARBA00023125"/>
    </source>
</evidence>
<reference evidence="5" key="1">
    <citation type="submission" date="2023-05" db="EMBL/GenBank/DDBJ databases">
        <title>Mariniplasma microaerophilum sp. nov., a novel anaerobic mollicute isolated from terrestrial mud volcano, Taman Peninsula, Russia.</title>
        <authorList>
            <person name="Khomyakova M.A."/>
            <person name="Merkel A.Y."/>
            <person name="Slobodkin A.I."/>
        </authorList>
    </citation>
    <scope>NUCLEOTIDE SEQUENCE</scope>
    <source>
        <strain evidence="5">M4Ah</strain>
    </source>
</reference>
<dbReference type="GO" id="GO:0003677">
    <property type="term" value="F:DNA binding"/>
    <property type="evidence" value="ECO:0007669"/>
    <property type="project" value="UniProtKB-KW"/>
</dbReference>
<name>A0AAW6U973_9MOLU</name>
<evidence type="ECO:0000313" key="5">
    <source>
        <dbReference type="EMBL" id="MDI6452606.1"/>
    </source>
</evidence>
<dbReference type="AlphaFoldDB" id="A0AAW6U973"/>
<dbReference type="InterPro" id="IPR000835">
    <property type="entry name" value="HTH_MarR-typ"/>
</dbReference>
<dbReference type="Pfam" id="PF22381">
    <property type="entry name" value="Staph_reg_Sar_Rot"/>
    <property type="match status" value="1"/>
</dbReference>
<dbReference type="Proteomes" id="UP001431532">
    <property type="component" value="Unassembled WGS sequence"/>
</dbReference>
<dbReference type="RefSeq" id="WP_282839022.1">
    <property type="nucleotide sequence ID" value="NZ_JASCXW010000007.1"/>
</dbReference>
<protein>
    <submittedName>
        <fullName evidence="5">Winged helix DNA-binding protein</fullName>
    </submittedName>
</protein>
<dbReference type="PANTHER" id="PTHR33164:SF43">
    <property type="entry name" value="HTH-TYPE TRANSCRIPTIONAL REPRESSOR YETL"/>
    <property type="match status" value="1"/>
</dbReference>
<evidence type="ECO:0000256" key="3">
    <source>
        <dbReference type="ARBA" id="ARBA00023163"/>
    </source>
</evidence>
<dbReference type="InterPro" id="IPR036390">
    <property type="entry name" value="WH_DNA-bd_sf"/>
</dbReference>
<dbReference type="InterPro" id="IPR039422">
    <property type="entry name" value="MarR/SlyA-like"/>
</dbReference>
<comment type="caution">
    <text evidence="5">The sequence shown here is derived from an EMBL/GenBank/DDBJ whole genome shotgun (WGS) entry which is preliminary data.</text>
</comment>
<evidence type="ECO:0000256" key="1">
    <source>
        <dbReference type="ARBA" id="ARBA00023015"/>
    </source>
</evidence>
<keyword evidence="2 5" id="KW-0238">DNA-binding</keyword>
<keyword evidence="1" id="KW-0805">Transcription regulation</keyword>
<dbReference type="GO" id="GO:0006950">
    <property type="term" value="P:response to stress"/>
    <property type="evidence" value="ECO:0007669"/>
    <property type="project" value="TreeGrafter"/>
</dbReference>
<dbReference type="EMBL" id="JASCXW010000007">
    <property type="protein sequence ID" value="MDI6452606.1"/>
    <property type="molecule type" value="Genomic_DNA"/>
</dbReference>
<proteinExistence type="predicted"/>